<dbReference type="PRINTS" id="PR01179">
    <property type="entry name" value="ODADCRBXLASE"/>
</dbReference>
<comment type="cofactor">
    <cofactor evidence="1 3">
        <name>pyridoxal 5'-phosphate</name>
        <dbReference type="ChEBI" id="CHEBI:597326"/>
    </cofactor>
</comment>
<dbReference type="Gene3D" id="2.40.37.10">
    <property type="entry name" value="Lyase, Ornithine Decarboxylase, Chain A, domain 1"/>
    <property type="match status" value="1"/>
</dbReference>
<dbReference type="InterPro" id="IPR000183">
    <property type="entry name" value="Orn/DAP/Arg_de-COase"/>
</dbReference>
<dbReference type="AlphaFoldDB" id="A0A4U1I8V0"/>
<gene>
    <name evidence="5" type="ORF">FAZ69_12420</name>
</gene>
<name>A0A4U1I8V0_9BURK</name>
<dbReference type="PANTHER" id="PTHR43727:SF2">
    <property type="entry name" value="GROUP IV DECARBOXYLASE"/>
    <property type="match status" value="1"/>
</dbReference>
<dbReference type="InterPro" id="IPR009006">
    <property type="entry name" value="Ala_racemase/Decarboxylase_C"/>
</dbReference>
<keyword evidence="6" id="KW-1185">Reference proteome</keyword>
<accession>A0A4U1I8V0</accession>
<evidence type="ECO:0000259" key="4">
    <source>
        <dbReference type="Pfam" id="PF02784"/>
    </source>
</evidence>
<feature type="active site" description="Proton donor" evidence="3">
    <location>
        <position position="390"/>
    </location>
</feature>
<dbReference type="InterPro" id="IPR022644">
    <property type="entry name" value="De-COase2_N"/>
</dbReference>
<sequence length="461" mass="49058">MVNDFPRLPALWQPALRGFVDGHAGLIRELAHGFDAPLHFVFPERFAGNVAAFQRVLDARGIAGRIFYAKKANKARCFVRVCGDAGIGVDVASAGEFAAALAAGVRGADVGVSGPAKADELLRLSVLHDALLAIDSADELARLAALARSRKRTARVLLRMLPAGQAGSRFGLSGEALGAALAFCAEHRAHLRLEGFSFHLSGYSAQARCSQAGLAVRACATARSLGLAPHTIDIGGGFAMSYAGENDWGAFLAAHRPHDYHAHKTFEGFYPYHQTPSGPAMLDAILGGVPDGETQPLADLLNAQQLQLMLEPGRALLDQAGFTVFTVQGVKDAADAKDPDGYGIVTANGTSFSVSEQWFGSEFLPDPELLPAARDSRSAPYRACVGGASCLDSDMLTWRKVAFPQRPEAGDLLLYPNTAGYQMDSNESPFHELPLPPKIAVTLDGARPSWRVDRFPPFPGA</sequence>
<dbReference type="SUPFAM" id="SSF50621">
    <property type="entry name" value="Alanine racemase C-terminal domain-like"/>
    <property type="match status" value="1"/>
</dbReference>
<dbReference type="Gene3D" id="3.20.20.10">
    <property type="entry name" value="Alanine racemase"/>
    <property type="match status" value="1"/>
</dbReference>
<reference evidence="5 6" key="1">
    <citation type="submission" date="2019-04" db="EMBL/GenBank/DDBJ databases">
        <title>Trinickia sp. 7GSK02, isolated from subtropical forest soil.</title>
        <authorList>
            <person name="Gao Z.-H."/>
            <person name="Qiu L.-H."/>
        </authorList>
    </citation>
    <scope>NUCLEOTIDE SEQUENCE [LARGE SCALE GENOMIC DNA]</scope>
    <source>
        <strain evidence="5 6">7GSK02</strain>
    </source>
</reference>
<proteinExistence type="predicted"/>
<protein>
    <submittedName>
        <fullName evidence="5">Y4yA family PLP-dependent enzyme</fullName>
    </submittedName>
</protein>
<dbReference type="GO" id="GO:0009089">
    <property type="term" value="P:lysine biosynthetic process via diaminopimelate"/>
    <property type="evidence" value="ECO:0007669"/>
    <property type="project" value="TreeGrafter"/>
</dbReference>
<dbReference type="InterPro" id="IPR029066">
    <property type="entry name" value="PLP-binding_barrel"/>
</dbReference>
<evidence type="ECO:0000313" key="6">
    <source>
        <dbReference type="Proteomes" id="UP000305539"/>
    </source>
</evidence>
<evidence type="ECO:0000313" key="5">
    <source>
        <dbReference type="EMBL" id="TKC89715.1"/>
    </source>
</evidence>
<dbReference type="Proteomes" id="UP000305539">
    <property type="component" value="Unassembled WGS sequence"/>
</dbReference>
<dbReference type="Pfam" id="PF02784">
    <property type="entry name" value="Orn_Arg_deC_N"/>
    <property type="match status" value="1"/>
</dbReference>
<dbReference type="GO" id="GO:0008836">
    <property type="term" value="F:diaminopimelate decarboxylase activity"/>
    <property type="evidence" value="ECO:0007669"/>
    <property type="project" value="TreeGrafter"/>
</dbReference>
<comment type="caution">
    <text evidence="5">The sequence shown here is derived from an EMBL/GenBank/DDBJ whole genome shotgun (WGS) entry which is preliminary data.</text>
</comment>
<evidence type="ECO:0000256" key="3">
    <source>
        <dbReference type="PIRSR" id="PIRSR600183-50"/>
    </source>
</evidence>
<dbReference type="PANTHER" id="PTHR43727">
    <property type="entry name" value="DIAMINOPIMELATE DECARBOXYLASE"/>
    <property type="match status" value="1"/>
</dbReference>
<dbReference type="EMBL" id="SWJE01000005">
    <property type="protein sequence ID" value="TKC89715.1"/>
    <property type="molecule type" value="Genomic_DNA"/>
</dbReference>
<evidence type="ECO:0000256" key="1">
    <source>
        <dbReference type="ARBA" id="ARBA00001933"/>
    </source>
</evidence>
<keyword evidence="2 3" id="KW-0663">Pyridoxal phosphate</keyword>
<evidence type="ECO:0000256" key="2">
    <source>
        <dbReference type="ARBA" id="ARBA00022898"/>
    </source>
</evidence>
<dbReference type="RefSeq" id="WP_136894746.1">
    <property type="nucleotide sequence ID" value="NZ_SWJE01000005.1"/>
</dbReference>
<dbReference type="OrthoDB" id="9802147at2"/>
<dbReference type="SUPFAM" id="SSF51419">
    <property type="entry name" value="PLP-binding barrel"/>
    <property type="match status" value="1"/>
</dbReference>
<organism evidence="5 6">
    <name type="scientific">Trinickia terrae</name>
    <dbReference type="NCBI Taxonomy" id="2571161"/>
    <lineage>
        <taxon>Bacteria</taxon>
        <taxon>Pseudomonadati</taxon>
        <taxon>Pseudomonadota</taxon>
        <taxon>Betaproteobacteria</taxon>
        <taxon>Burkholderiales</taxon>
        <taxon>Burkholderiaceae</taxon>
        <taxon>Trinickia</taxon>
    </lineage>
</organism>
<feature type="modified residue" description="N6-(pyridoxal phosphate)lysine" evidence="3">
    <location>
        <position position="71"/>
    </location>
</feature>
<feature type="domain" description="Orn/DAP/Arg decarboxylase 2 N-terminal" evidence="4">
    <location>
        <begin position="61"/>
        <end position="246"/>
    </location>
</feature>